<keyword evidence="7" id="KW-0791">Threonine biosynthesis</keyword>
<sequence>MRYVSTRGEAPARDFEGVLLAGLAEDGGLFLPESWPLLSAAEWRALRGRPYPEVAARLMAPFAEGSLGEETLLELAQAAYAGFGHAATAPLVQVAPRLFSLELFHGPTLAFKDMAMQMLGRLFDHVLAKRGERVTIVGATSGDTGSAAIEAFRDRAAIDVAILHPQGRTSEVQRRQMTTVLAPNIRNIAIEGSFDDCQDLVKAMFNDAPFRREMRLSAVNSINWARIAAQVPYYAYAALALGAPDRPVAVSVPTGNFGNVLAAWVARRMGLPIERLIIGANRNDILARFLAANDMRVQSVEPSLSPSMDIQVSSNFERLLFELLGRDPAATTEIMRRFRAEGHMPVPDTAWKKATTLFHGSTLSDEGTLGEIRRLWRESAYLADPHTAIGMAAARGHLPEDTGIPVIVAATAHPAKFPDAVERATGFRPPLPERLADLYSREERYGVLPAELGAVEDAVRQHARRNAA</sequence>
<dbReference type="OrthoDB" id="9763107at2"/>
<dbReference type="Proteomes" id="UP000460715">
    <property type="component" value="Unassembled WGS sequence"/>
</dbReference>
<dbReference type="Gene3D" id="3.40.50.1100">
    <property type="match status" value="2"/>
</dbReference>
<feature type="modified residue" description="N6-(pyridoxal phosphate)lysine" evidence="12">
    <location>
        <position position="112"/>
    </location>
</feature>
<dbReference type="Gene3D" id="3.90.1380.10">
    <property type="entry name" value="Threonine synthase, N-terminal domain"/>
    <property type="match status" value="1"/>
</dbReference>
<dbReference type="PROSITE" id="PS00165">
    <property type="entry name" value="DEHYDRATASE_SER_THR"/>
    <property type="match status" value="1"/>
</dbReference>
<dbReference type="InterPro" id="IPR004450">
    <property type="entry name" value="Thr_synthase-like"/>
</dbReference>
<comment type="cofactor">
    <cofactor evidence="1 12">
        <name>pyridoxal 5'-phosphate</name>
        <dbReference type="ChEBI" id="CHEBI:597326"/>
    </cofactor>
</comment>
<keyword evidence="6" id="KW-0028">Amino-acid biosynthesis</keyword>
<dbReference type="AlphaFoldDB" id="A0A845BF38"/>
<name>A0A845BF38_9PROT</name>
<dbReference type="EC" id="4.2.3.1" evidence="4 11"/>
<evidence type="ECO:0000259" key="13">
    <source>
        <dbReference type="Pfam" id="PF00291"/>
    </source>
</evidence>
<dbReference type="InterPro" id="IPR029144">
    <property type="entry name" value="Thr_synth_N"/>
</dbReference>
<dbReference type="Pfam" id="PF14821">
    <property type="entry name" value="Thr_synth_N"/>
    <property type="match status" value="1"/>
</dbReference>
<gene>
    <name evidence="15" type="ORF">E0493_19040</name>
</gene>
<dbReference type="EMBL" id="SNVJ01000021">
    <property type="protein sequence ID" value="MXP65448.1"/>
    <property type="molecule type" value="Genomic_DNA"/>
</dbReference>
<evidence type="ECO:0000313" key="15">
    <source>
        <dbReference type="EMBL" id="MXP65448.1"/>
    </source>
</evidence>
<proteinExistence type="inferred from homology"/>
<dbReference type="SUPFAM" id="SSF53686">
    <property type="entry name" value="Tryptophan synthase beta subunit-like PLP-dependent enzymes"/>
    <property type="match status" value="1"/>
</dbReference>
<dbReference type="InterPro" id="IPR001926">
    <property type="entry name" value="TrpB-like_PALP"/>
</dbReference>
<evidence type="ECO:0000256" key="2">
    <source>
        <dbReference type="ARBA" id="ARBA00004979"/>
    </source>
</evidence>
<evidence type="ECO:0000256" key="5">
    <source>
        <dbReference type="ARBA" id="ARBA00018679"/>
    </source>
</evidence>
<dbReference type="CDD" id="cd01560">
    <property type="entry name" value="Thr-synth_2"/>
    <property type="match status" value="1"/>
</dbReference>
<evidence type="ECO:0000313" key="16">
    <source>
        <dbReference type="Proteomes" id="UP000460715"/>
    </source>
</evidence>
<comment type="caution">
    <text evidence="15">The sequence shown here is derived from an EMBL/GenBank/DDBJ whole genome shotgun (WGS) entry which is preliminary data.</text>
</comment>
<evidence type="ECO:0000256" key="9">
    <source>
        <dbReference type="ARBA" id="ARBA00023239"/>
    </source>
</evidence>
<organism evidence="15 16">
    <name type="scientific">Teichococcus coralli</name>
    <dbReference type="NCBI Taxonomy" id="2545983"/>
    <lineage>
        <taxon>Bacteria</taxon>
        <taxon>Pseudomonadati</taxon>
        <taxon>Pseudomonadota</taxon>
        <taxon>Alphaproteobacteria</taxon>
        <taxon>Acetobacterales</taxon>
        <taxon>Roseomonadaceae</taxon>
        <taxon>Roseomonas</taxon>
    </lineage>
</organism>
<dbReference type="InterPro" id="IPR037158">
    <property type="entry name" value="Thr_synth_N_sf"/>
</dbReference>
<dbReference type="PANTHER" id="PTHR42690:SF1">
    <property type="entry name" value="THREONINE SYNTHASE-LIKE 2"/>
    <property type="match status" value="1"/>
</dbReference>
<dbReference type="InterPro" id="IPR051166">
    <property type="entry name" value="Threonine_Synthase"/>
</dbReference>
<dbReference type="GO" id="GO:0004795">
    <property type="term" value="F:threonine synthase activity"/>
    <property type="evidence" value="ECO:0007669"/>
    <property type="project" value="UniProtKB-UniRule"/>
</dbReference>
<evidence type="ECO:0000259" key="14">
    <source>
        <dbReference type="Pfam" id="PF14821"/>
    </source>
</evidence>
<evidence type="ECO:0000256" key="1">
    <source>
        <dbReference type="ARBA" id="ARBA00001933"/>
    </source>
</evidence>
<evidence type="ECO:0000256" key="12">
    <source>
        <dbReference type="PIRSR" id="PIRSR604450-51"/>
    </source>
</evidence>
<evidence type="ECO:0000256" key="3">
    <source>
        <dbReference type="ARBA" id="ARBA00005517"/>
    </source>
</evidence>
<feature type="domain" description="Tryptophan synthase beta chain-like PALP" evidence="13">
    <location>
        <begin position="101"/>
        <end position="326"/>
    </location>
</feature>
<dbReference type="Pfam" id="PF00291">
    <property type="entry name" value="PALP"/>
    <property type="match status" value="1"/>
</dbReference>
<evidence type="ECO:0000256" key="4">
    <source>
        <dbReference type="ARBA" id="ARBA00013028"/>
    </source>
</evidence>
<keyword evidence="9 15" id="KW-0456">Lyase</keyword>
<dbReference type="RefSeq" id="WP_160938858.1">
    <property type="nucleotide sequence ID" value="NZ_SNVJ01000021.1"/>
</dbReference>
<evidence type="ECO:0000256" key="8">
    <source>
        <dbReference type="ARBA" id="ARBA00022898"/>
    </source>
</evidence>
<evidence type="ECO:0000256" key="7">
    <source>
        <dbReference type="ARBA" id="ARBA00022697"/>
    </source>
</evidence>
<keyword evidence="8 12" id="KW-0663">Pyridoxal phosphate</keyword>
<keyword evidence="16" id="KW-1185">Reference proteome</keyword>
<dbReference type="NCBIfam" id="TIGR00260">
    <property type="entry name" value="thrC"/>
    <property type="match status" value="1"/>
</dbReference>
<dbReference type="UniPathway" id="UPA00050">
    <property type="reaction ID" value="UER00065"/>
</dbReference>
<comment type="pathway">
    <text evidence="2">Amino-acid biosynthesis; L-threonine biosynthesis; L-threonine from L-aspartate: step 5/5.</text>
</comment>
<dbReference type="GO" id="GO:0030170">
    <property type="term" value="F:pyridoxal phosphate binding"/>
    <property type="evidence" value="ECO:0007669"/>
    <property type="project" value="InterPro"/>
</dbReference>
<dbReference type="InterPro" id="IPR000634">
    <property type="entry name" value="Ser/Thr_deHydtase_PyrdxlP-BS"/>
</dbReference>
<evidence type="ECO:0000256" key="6">
    <source>
        <dbReference type="ARBA" id="ARBA00022605"/>
    </source>
</evidence>
<evidence type="ECO:0000256" key="10">
    <source>
        <dbReference type="ARBA" id="ARBA00049144"/>
    </source>
</evidence>
<accession>A0A845BF38</accession>
<reference evidence="15 16" key="1">
    <citation type="submission" date="2019-03" db="EMBL/GenBank/DDBJ databases">
        <title>Roseomonas sp. a novel Roseomonas species isolated from Sea whip Gorgonian.</title>
        <authorList>
            <person name="Li F."/>
            <person name="Pan X."/>
            <person name="Huang S."/>
            <person name="Li Z."/>
            <person name="Meng B."/>
        </authorList>
    </citation>
    <scope>NUCLEOTIDE SEQUENCE [LARGE SCALE GENOMIC DNA]</scope>
    <source>
        <strain evidence="15 16">M0104</strain>
    </source>
</reference>
<comment type="catalytic activity">
    <reaction evidence="10">
        <text>O-phospho-L-homoserine + H2O = L-threonine + phosphate</text>
        <dbReference type="Rhea" id="RHEA:10840"/>
        <dbReference type="ChEBI" id="CHEBI:15377"/>
        <dbReference type="ChEBI" id="CHEBI:43474"/>
        <dbReference type="ChEBI" id="CHEBI:57590"/>
        <dbReference type="ChEBI" id="CHEBI:57926"/>
        <dbReference type="EC" id="4.2.3.1"/>
    </reaction>
</comment>
<dbReference type="Pfam" id="PF24857">
    <property type="entry name" value="THR4_C"/>
    <property type="match status" value="1"/>
</dbReference>
<dbReference type="PANTHER" id="PTHR42690">
    <property type="entry name" value="THREONINE SYNTHASE FAMILY MEMBER"/>
    <property type="match status" value="1"/>
</dbReference>
<comment type="similarity">
    <text evidence="3">Belongs to the threonine synthase family.</text>
</comment>
<dbReference type="GO" id="GO:0009088">
    <property type="term" value="P:threonine biosynthetic process"/>
    <property type="evidence" value="ECO:0007669"/>
    <property type="project" value="UniProtKB-UniRule"/>
</dbReference>
<feature type="domain" description="Threonine synthase N-terminal" evidence="14">
    <location>
        <begin position="2"/>
        <end position="80"/>
    </location>
</feature>
<dbReference type="InterPro" id="IPR036052">
    <property type="entry name" value="TrpB-like_PALP_sf"/>
</dbReference>
<evidence type="ECO:0000256" key="11">
    <source>
        <dbReference type="NCBIfam" id="TIGR00260"/>
    </source>
</evidence>
<protein>
    <recommendedName>
        <fullName evidence="5 11">Threonine synthase</fullName>
        <ecNumber evidence="4 11">4.2.3.1</ecNumber>
    </recommendedName>
</protein>